<feature type="signal peptide" evidence="2">
    <location>
        <begin position="1"/>
        <end position="20"/>
    </location>
</feature>
<gene>
    <name evidence="3" type="ORF">FHS94_002775</name>
</gene>
<dbReference type="RefSeq" id="WP_184058708.1">
    <property type="nucleotide sequence ID" value="NZ_JACIJK010000008.1"/>
</dbReference>
<evidence type="ECO:0000313" key="3">
    <source>
        <dbReference type="EMBL" id="MBB5715918.1"/>
    </source>
</evidence>
<proteinExistence type="predicted"/>
<protein>
    <recommendedName>
        <fullName evidence="5">Peptidase</fullName>
    </recommendedName>
</protein>
<feature type="compositionally biased region" description="Gly residues" evidence="1">
    <location>
        <begin position="239"/>
        <end position="265"/>
    </location>
</feature>
<feature type="region of interest" description="Disordered" evidence="1">
    <location>
        <begin position="162"/>
        <end position="265"/>
    </location>
</feature>
<keyword evidence="4" id="KW-1185">Reference proteome</keyword>
<comment type="caution">
    <text evidence="3">The sequence shown here is derived from an EMBL/GenBank/DDBJ whole genome shotgun (WGS) entry which is preliminary data.</text>
</comment>
<feature type="chain" id="PRO_5031098345" description="Peptidase" evidence="2">
    <location>
        <begin position="21"/>
        <end position="265"/>
    </location>
</feature>
<dbReference type="Proteomes" id="UP000546200">
    <property type="component" value="Unassembled WGS sequence"/>
</dbReference>
<keyword evidence="2" id="KW-0732">Signal</keyword>
<name>A0A7W9BF63_9SPHN</name>
<dbReference type="PROSITE" id="PS51257">
    <property type="entry name" value="PROKAR_LIPOPROTEIN"/>
    <property type="match status" value="1"/>
</dbReference>
<sequence length="265" mass="27823">MLIKRLAAAALALGAALGVAGCADGYGYGGLSAGYSGGGYYGDSYYDGDGYGDPYGYGYGYGGSPAYFGWYNDYYYPGTGLYVYDRNRRPFRWNDTQRRYWEGRRGSYAGRDGIRNNWNGFSNRPGRGNRGYAYRGNGNGTGPEGLVPPQNGQSYGDRGFAGRNGQSYRQRGPNGFDGRGTGVTAQPNAGGVQPQGGAVAPGTRSWDGNRAYRGGNGGWRGGGATAQPNTGAAQPQAGTSGGRNWGGNRGYRGGGGNGGGWRGRR</sequence>
<evidence type="ECO:0008006" key="5">
    <source>
        <dbReference type="Google" id="ProtNLM"/>
    </source>
</evidence>
<dbReference type="AlphaFoldDB" id="A0A7W9BF63"/>
<evidence type="ECO:0000256" key="2">
    <source>
        <dbReference type="SAM" id="SignalP"/>
    </source>
</evidence>
<organism evidence="3 4">
    <name type="scientific">Sphingomonas aerophila</name>
    <dbReference type="NCBI Taxonomy" id="1344948"/>
    <lineage>
        <taxon>Bacteria</taxon>
        <taxon>Pseudomonadati</taxon>
        <taxon>Pseudomonadota</taxon>
        <taxon>Alphaproteobacteria</taxon>
        <taxon>Sphingomonadales</taxon>
        <taxon>Sphingomonadaceae</taxon>
        <taxon>Sphingomonas</taxon>
    </lineage>
</organism>
<reference evidence="3 4" key="1">
    <citation type="submission" date="2020-08" db="EMBL/GenBank/DDBJ databases">
        <title>Genomic Encyclopedia of Type Strains, Phase IV (KMG-IV): sequencing the most valuable type-strain genomes for metagenomic binning, comparative biology and taxonomic classification.</title>
        <authorList>
            <person name="Goeker M."/>
        </authorList>
    </citation>
    <scope>NUCLEOTIDE SEQUENCE [LARGE SCALE GENOMIC DNA]</scope>
    <source>
        <strain evidence="3 4">DSM 100044</strain>
    </source>
</reference>
<feature type="compositionally biased region" description="Polar residues" evidence="1">
    <location>
        <begin position="226"/>
        <end position="238"/>
    </location>
</feature>
<evidence type="ECO:0000313" key="4">
    <source>
        <dbReference type="Proteomes" id="UP000546200"/>
    </source>
</evidence>
<evidence type="ECO:0000256" key="1">
    <source>
        <dbReference type="SAM" id="MobiDB-lite"/>
    </source>
</evidence>
<feature type="compositionally biased region" description="Gly residues" evidence="1">
    <location>
        <begin position="214"/>
        <end position="224"/>
    </location>
</feature>
<accession>A0A7W9BF63</accession>
<feature type="compositionally biased region" description="Low complexity" evidence="1">
    <location>
        <begin position="123"/>
        <end position="136"/>
    </location>
</feature>
<dbReference type="EMBL" id="JACIJK010000008">
    <property type="protein sequence ID" value="MBB5715918.1"/>
    <property type="molecule type" value="Genomic_DNA"/>
</dbReference>
<feature type="region of interest" description="Disordered" evidence="1">
    <location>
        <begin position="119"/>
        <end position="146"/>
    </location>
</feature>
<feature type="compositionally biased region" description="Low complexity" evidence="1">
    <location>
        <begin position="185"/>
        <end position="213"/>
    </location>
</feature>